<evidence type="ECO:0000256" key="3">
    <source>
        <dbReference type="ARBA" id="ARBA00022692"/>
    </source>
</evidence>
<dbReference type="STRING" id="341454.A0A4S2N7R4"/>
<dbReference type="GO" id="GO:0005085">
    <property type="term" value="F:guanyl-nucleotide exchange factor activity"/>
    <property type="evidence" value="ECO:0007669"/>
    <property type="project" value="InterPro"/>
</dbReference>
<dbReference type="EMBL" id="ML220112">
    <property type="protein sequence ID" value="TGZ85303.1"/>
    <property type="molecule type" value="Genomic_DNA"/>
</dbReference>
<evidence type="ECO:0000256" key="10">
    <source>
        <dbReference type="RuleBase" id="RU369019"/>
    </source>
</evidence>
<comment type="subcellular location">
    <subcellularLocation>
        <location evidence="10">Endoplasmic reticulum membrane</location>
        <topology evidence="10">Single-pass type II membrane protein</topology>
    </subcellularLocation>
    <subcellularLocation>
        <location evidence="10">Golgi apparatus membrane</location>
        <topology evidence="10">Single-pass type II membrane protein</topology>
    </subcellularLocation>
</comment>
<comment type="function">
    <text evidence="10">Guanine nucleotide-exchange factor (GEF) required for the formation or budding of transport vesicles from the ER.</text>
</comment>
<dbReference type="GO" id="GO:0000139">
    <property type="term" value="C:Golgi membrane"/>
    <property type="evidence" value="ECO:0007669"/>
    <property type="project" value="UniProtKB-SubCell"/>
</dbReference>
<dbReference type="AlphaFoldDB" id="A0A4S2N7R4"/>
<dbReference type="SUPFAM" id="SSF69322">
    <property type="entry name" value="Tricorn protease domain 2"/>
    <property type="match status" value="1"/>
</dbReference>
<sequence length="505" mass="54020">MAPSVSSSKLTLTYPIFAADFLDATRFIVGGGGGEGRSGVGNKIVTLLTLLDASNPAEITQISEHTLSRDEDSCMSLGIAQPANPSSPPVILAGVNSSEAILESGHNEHFRTIPIVKASSGSLDISSAVGATRRQIFTSITSKEMYQRVLRTKAGTVAIANGGGIATSKDYEIIVAASDTLQVLKKIPLPSEAADLDLDDDGENLVYCTAKEIFTMHRKENPRKITTPPGEGNIRSARWLPFSPPRILITRNRPGRSGIDMYLLDPDTGSVISKHPLPKTAKAATSLDTTSLNATATLAAVSAADQSIYLFHIIPNKILPAKHFTDVHPHQITKLAFSRAAALQPVSSDSSVYGDTDEKDTPEEEERHIVRLASTSIGNTIVVHTIPVSGGRVMSKSAGLTQTSVSLVAVVFFAILLQYVFLTRAGFSGLSVSPAMKEAWGDVVARLRGESGGDSGVTAEHGAPFEDLEGRSLEDDLWVEKERRPVESAEDWHRRPMGDSVEDVD</sequence>
<keyword evidence="3 10" id="KW-0812">Transmembrane</keyword>
<feature type="transmembrane region" description="Helical" evidence="10">
    <location>
        <begin position="404"/>
        <end position="422"/>
    </location>
</feature>
<comment type="similarity">
    <text evidence="10">Belongs to the WD repeat SEC12 family.</text>
</comment>
<evidence type="ECO:0000256" key="11">
    <source>
        <dbReference type="SAM" id="MobiDB-lite"/>
    </source>
</evidence>
<evidence type="ECO:0000256" key="1">
    <source>
        <dbReference type="ARBA" id="ARBA00022448"/>
    </source>
</evidence>
<dbReference type="GO" id="GO:0015031">
    <property type="term" value="P:protein transport"/>
    <property type="evidence" value="ECO:0007669"/>
    <property type="project" value="UniProtKB-KW"/>
</dbReference>
<keyword evidence="6" id="KW-0931">ER-Golgi transport</keyword>
<keyword evidence="9 10" id="KW-0472">Membrane</keyword>
<evidence type="ECO:0000256" key="2">
    <source>
        <dbReference type="ARBA" id="ARBA00022574"/>
    </source>
</evidence>
<evidence type="ECO:0000256" key="6">
    <source>
        <dbReference type="ARBA" id="ARBA00022892"/>
    </source>
</evidence>
<evidence type="ECO:0000256" key="8">
    <source>
        <dbReference type="ARBA" id="ARBA00022989"/>
    </source>
</evidence>
<keyword evidence="5 10" id="KW-0256">Endoplasmic reticulum</keyword>
<feature type="compositionally biased region" description="Basic and acidic residues" evidence="11">
    <location>
        <begin position="482"/>
        <end position="497"/>
    </location>
</feature>
<dbReference type="InterPro" id="IPR015943">
    <property type="entry name" value="WD40/YVTN_repeat-like_dom_sf"/>
</dbReference>
<accession>A0A4S2N7R4</accession>
<dbReference type="GO" id="GO:0003400">
    <property type="term" value="P:regulation of COPII vesicle coating"/>
    <property type="evidence" value="ECO:0007669"/>
    <property type="project" value="UniProtKB-UniRule"/>
</dbReference>
<dbReference type="InterPro" id="IPR045260">
    <property type="entry name" value="Sec12-like"/>
</dbReference>
<feature type="region of interest" description="Disordered" evidence="11">
    <location>
        <begin position="482"/>
        <end position="505"/>
    </location>
</feature>
<keyword evidence="4 10" id="KW-0677">Repeat</keyword>
<evidence type="ECO:0000256" key="5">
    <source>
        <dbReference type="ARBA" id="ARBA00022824"/>
    </source>
</evidence>
<evidence type="ECO:0000313" key="12">
    <source>
        <dbReference type="EMBL" id="TGZ85303.1"/>
    </source>
</evidence>
<evidence type="ECO:0000256" key="4">
    <source>
        <dbReference type="ARBA" id="ARBA00022737"/>
    </source>
</evidence>
<gene>
    <name evidence="12" type="ORF">EX30DRAFT_392661</name>
</gene>
<reference evidence="12 13" key="1">
    <citation type="submission" date="2019-04" db="EMBL/GenBank/DDBJ databases">
        <title>Comparative genomics and transcriptomics to analyze fruiting body development in filamentous ascomycetes.</title>
        <authorList>
            <consortium name="DOE Joint Genome Institute"/>
            <person name="Lutkenhaus R."/>
            <person name="Traeger S."/>
            <person name="Breuer J."/>
            <person name="Kuo A."/>
            <person name="Lipzen A."/>
            <person name="Pangilinan J."/>
            <person name="Dilworth D."/>
            <person name="Sandor L."/>
            <person name="Poggeler S."/>
            <person name="Barry K."/>
            <person name="Grigoriev I.V."/>
            <person name="Nowrousian M."/>
        </authorList>
    </citation>
    <scope>NUCLEOTIDE SEQUENCE [LARGE SCALE GENOMIC DNA]</scope>
    <source>
        <strain evidence="12 13">CBS 389.68</strain>
    </source>
</reference>
<keyword evidence="1 10" id="KW-0813">Transport</keyword>
<dbReference type="GO" id="GO:0005789">
    <property type="term" value="C:endoplasmic reticulum membrane"/>
    <property type="evidence" value="ECO:0007669"/>
    <property type="project" value="UniProtKB-SubCell"/>
</dbReference>
<proteinExistence type="inferred from homology"/>
<keyword evidence="7 10" id="KW-0653">Protein transport</keyword>
<evidence type="ECO:0000256" key="7">
    <source>
        <dbReference type="ARBA" id="ARBA00022927"/>
    </source>
</evidence>
<keyword evidence="2 10" id="KW-0853">WD repeat</keyword>
<keyword evidence="8 10" id="KW-1133">Transmembrane helix</keyword>
<evidence type="ECO:0000313" key="13">
    <source>
        <dbReference type="Proteomes" id="UP000298138"/>
    </source>
</evidence>
<dbReference type="InParanoid" id="A0A4S2N7R4"/>
<organism evidence="12 13">
    <name type="scientific">Ascodesmis nigricans</name>
    <dbReference type="NCBI Taxonomy" id="341454"/>
    <lineage>
        <taxon>Eukaryota</taxon>
        <taxon>Fungi</taxon>
        <taxon>Dikarya</taxon>
        <taxon>Ascomycota</taxon>
        <taxon>Pezizomycotina</taxon>
        <taxon>Pezizomycetes</taxon>
        <taxon>Pezizales</taxon>
        <taxon>Ascodesmidaceae</taxon>
        <taxon>Ascodesmis</taxon>
    </lineage>
</organism>
<dbReference type="OrthoDB" id="2013972at2759"/>
<dbReference type="PANTHER" id="PTHR23284:SF0">
    <property type="entry name" value="PROLACTIN REGULATORY ELEMENT-BINDING PROTEIN"/>
    <property type="match status" value="1"/>
</dbReference>
<name>A0A4S2N7R4_9PEZI</name>
<dbReference type="FunCoup" id="A0A4S2N7R4">
    <property type="interactions" value="157"/>
</dbReference>
<dbReference type="GO" id="GO:0006888">
    <property type="term" value="P:endoplasmic reticulum to Golgi vesicle-mediated transport"/>
    <property type="evidence" value="ECO:0007669"/>
    <property type="project" value="UniProtKB-UniRule"/>
</dbReference>
<keyword evidence="13" id="KW-1185">Reference proteome</keyword>
<protein>
    <recommendedName>
        <fullName evidence="10">Guanine nucleotide-exchange factor SEC12</fullName>
    </recommendedName>
</protein>
<evidence type="ECO:0000256" key="9">
    <source>
        <dbReference type="ARBA" id="ARBA00023136"/>
    </source>
</evidence>
<dbReference type="Gene3D" id="2.130.10.10">
    <property type="entry name" value="YVTN repeat-like/Quinoprotein amine dehydrogenase"/>
    <property type="match status" value="1"/>
</dbReference>
<dbReference type="PANTHER" id="PTHR23284">
    <property type="entry name" value="PROLACTIN REGULATORY ELEMENT BINDING PROTEIN"/>
    <property type="match status" value="1"/>
</dbReference>
<dbReference type="Proteomes" id="UP000298138">
    <property type="component" value="Unassembled WGS sequence"/>
</dbReference>